<dbReference type="AlphaFoldDB" id="A0A0C5WI26"/>
<dbReference type="InterPro" id="IPR005119">
    <property type="entry name" value="LysR_subst-bd"/>
</dbReference>
<name>A0A0C5WI26_9GAMM</name>
<dbReference type="InterPro" id="IPR000847">
    <property type="entry name" value="LysR_HTH_N"/>
</dbReference>
<keyword evidence="2" id="KW-0805">Transcription regulation</keyword>
<dbReference type="STRING" id="658445.H744_1c0782"/>
<keyword evidence="4" id="KW-0804">Transcription</keyword>
<gene>
    <name evidence="6" type="ORF">H744_1c0782</name>
</gene>
<comment type="similarity">
    <text evidence="1">Belongs to the LysR transcriptional regulatory family.</text>
</comment>
<dbReference type="Gene3D" id="3.40.190.290">
    <property type="match status" value="1"/>
</dbReference>
<feature type="domain" description="HTH lysR-type" evidence="5">
    <location>
        <begin position="9"/>
        <end position="66"/>
    </location>
</feature>
<evidence type="ECO:0000256" key="4">
    <source>
        <dbReference type="ARBA" id="ARBA00023163"/>
    </source>
</evidence>
<dbReference type="SUPFAM" id="SSF53850">
    <property type="entry name" value="Periplasmic binding protein-like II"/>
    <property type="match status" value="1"/>
</dbReference>
<evidence type="ECO:0000256" key="2">
    <source>
        <dbReference type="ARBA" id="ARBA00023015"/>
    </source>
</evidence>
<dbReference type="GO" id="GO:0006351">
    <property type="term" value="P:DNA-templated transcription"/>
    <property type="evidence" value="ECO:0007669"/>
    <property type="project" value="TreeGrafter"/>
</dbReference>
<dbReference type="PANTHER" id="PTHR30537:SF14">
    <property type="entry name" value="TRANSCRIPTIONAL REGULATOR LYSR FAMILY"/>
    <property type="match status" value="1"/>
</dbReference>
<evidence type="ECO:0000313" key="6">
    <source>
        <dbReference type="EMBL" id="AJR05807.1"/>
    </source>
</evidence>
<keyword evidence="3" id="KW-0238">DNA-binding</keyword>
<dbReference type="InterPro" id="IPR036390">
    <property type="entry name" value="WH_DNA-bd_sf"/>
</dbReference>
<dbReference type="PRINTS" id="PR00039">
    <property type="entry name" value="HTHLYSR"/>
</dbReference>
<evidence type="ECO:0000259" key="5">
    <source>
        <dbReference type="PROSITE" id="PS50931"/>
    </source>
</evidence>
<dbReference type="PROSITE" id="PS50931">
    <property type="entry name" value="HTH_LYSR"/>
    <property type="match status" value="1"/>
</dbReference>
<sequence length="314" mass="35588">MKLVLPMLENLQQMVILATVGHEQNFTRAAERLGISKSQVSKQIRFLEERLGCQLVQRSTRTVALTEIGLQYAEYGQQLLDTVNEAEALVAGYRNEIKGVLRIGIAQSFGNCHITSALAEFQKEHPGLELEVSLFDHRPNLLEEGFDCWVAIHEHPPEGMVARRLADCHFAVVASPEYIQTHGAPKVPGDLRQHNCITYQSRERKYINWEFTRDGVRQSIRARGNYRIDNAPAVLDAAISGLGVAYLATYLITDELETGKLIQLLPEWKADVELPIYAVYPRRKYLAPKVRSFIDFMAERMSVPPYRTPNPATR</sequence>
<keyword evidence="7" id="KW-1185">Reference proteome</keyword>
<organism evidence="6 7">
    <name type="scientific">Photobacterium gaetbulicola Gung47</name>
    <dbReference type="NCBI Taxonomy" id="658445"/>
    <lineage>
        <taxon>Bacteria</taxon>
        <taxon>Pseudomonadati</taxon>
        <taxon>Pseudomonadota</taxon>
        <taxon>Gammaproteobacteria</taxon>
        <taxon>Vibrionales</taxon>
        <taxon>Vibrionaceae</taxon>
        <taxon>Photobacterium</taxon>
    </lineage>
</organism>
<dbReference type="InterPro" id="IPR058163">
    <property type="entry name" value="LysR-type_TF_proteobact-type"/>
</dbReference>
<evidence type="ECO:0000256" key="1">
    <source>
        <dbReference type="ARBA" id="ARBA00009437"/>
    </source>
</evidence>
<dbReference type="PATRIC" id="fig|658445.3.peg.850"/>
<protein>
    <submittedName>
        <fullName evidence="6">LysR, transcriptional regulator</fullName>
    </submittedName>
</protein>
<dbReference type="KEGG" id="pgb:H744_1c0782"/>
<accession>A0A0C5WI26</accession>
<dbReference type="HOGENOM" id="CLU_039613_16_2_6"/>
<dbReference type="Proteomes" id="UP000032303">
    <property type="component" value="Chromosome 1"/>
</dbReference>
<dbReference type="Gene3D" id="1.10.10.10">
    <property type="entry name" value="Winged helix-like DNA-binding domain superfamily/Winged helix DNA-binding domain"/>
    <property type="match status" value="1"/>
</dbReference>
<evidence type="ECO:0000256" key="3">
    <source>
        <dbReference type="ARBA" id="ARBA00023125"/>
    </source>
</evidence>
<dbReference type="PANTHER" id="PTHR30537">
    <property type="entry name" value="HTH-TYPE TRANSCRIPTIONAL REGULATOR"/>
    <property type="match status" value="1"/>
</dbReference>
<dbReference type="GO" id="GO:0043565">
    <property type="term" value="F:sequence-specific DNA binding"/>
    <property type="evidence" value="ECO:0007669"/>
    <property type="project" value="TreeGrafter"/>
</dbReference>
<dbReference type="SUPFAM" id="SSF46785">
    <property type="entry name" value="Winged helix' DNA-binding domain"/>
    <property type="match status" value="1"/>
</dbReference>
<dbReference type="FunFam" id="1.10.10.10:FF:000001">
    <property type="entry name" value="LysR family transcriptional regulator"/>
    <property type="match status" value="1"/>
</dbReference>
<dbReference type="EMBL" id="CP005973">
    <property type="protein sequence ID" value="AJR05807.1"/>
    <property type="molecule type" value="Genomic_DNA"/>
</dbReference>
<dbReference type="CDD" id="cd08422">
    <property type="entry name" value="PBP2_CrgA_like"/>
    <property type="match status" value="1"/>
</dbReference>
<dbReference type="GO" id="GO:0003700">
    <property type="term" value="F:DNA-binding transcription factor activity"/>
    <property type="evidence" value="ECO:0007669"/>
    <property type="project" value="InterPro"/>
</dbReference>
<dbReference type="Pfam" id="PF03466">
    <property type="entry name" value="LysR_substrate"/>
    <property type="match status" value="1"/>
</dbReference>
<dbReference type="InterPro" id="IPR036388">
    <property type="entry name" value="WH-like_DNA-bd_sf"/>
</dbReference>
<evidence type="ECO:0000313" key="7">
    <source>
        <dbReference type="Proteomes" id="UP000032303"/>
    </source>
</evidence>
<proteinExistence type="inferred from homology"/>
<dbReference type="FunFam" id="3.40.190.290:FF:000001">
    <property type="entry name" value="Transcriptional regulator, LysR family"/>
    <property type="match status" value="1"/>
</dbReference>
<dbReference type="Pfam" id="PF00126">
    <property type="entry name" value="HTH_1"/>
    <property type="match status" value="1"/>
</dbReference>
<reference evidence="6 7" key="1">
    <citation type="submission" date="2013-05" db="EMBL/GenBank/DDBJ databases">
        <title>Complete genome sequence of the lipase-producing bacterium Photobacterium gaetbulicola Gung47.</title>
        <authorList>
            <person name="Kim Y.-O."/>
        </authorList>
    </citation>
    <scope>NUCLEOTIDE SEQUENCE [LARGE SCALE GENOMIC DNA]</scope>
    <source>
        <strain evidence="6 7">Gung47</strain>
    </source>
</reference>